<feature type="transmembrane region" description="Helical" evidence="7">
    <location>
        <begin position="75"/>
        <end position="94"/>
    </location>
</feature>
<feature type="transmembrane region" description="Helical" evidence="7">
    <location>
        <begin position="12"/>
        <end position="32"/>
    </location>
</feature>
<organism evidence="9 10">
    <name type="scientific">Ignavigranum ruoffiae</name>
    <dbReference type="NCBI Taxonomy" id="89093"/>
    <lineage>
        <taxon>Bacteria</taxon>
        <taxon>Bacillati</taxon>
        <taxon>Bacillota</taxon>
        <taxon>Bacilli</taxon>
        <taxon>Lactobacillales</taxon>
        <taxon>Aerococcaceae</taxon>
        <taxon>Ignavigranum</taxon>
    </lineage>
</organism>
<comment type="subcellular location">
    <subcellularLocation>
        <location evidence="1">Cell membrane</location>
        <topology evidence="1">Multi-pass membrane protein</topology>
    </subcellularLocation>
</comment>
<keyword evidence="3" id="KW-1003">Cell membrane</keyword>
<dbReference type="PRINTS" id="PR01837">
    <property type="entry name" value="MGTCSAPBPROT"/>
</dbReference>
<feature type="transmembrane region" description="Helical" evidence="7">
    <location>
        <begin position="114"/>
        <end position="140"/>
    </location>
</feature>
<name>A0A1H9CM28_9LACT</name>
<evidence type="ECO:0000256" key="1">
    <source>
        <dbReference type="ARBA" id="ARBA00004651"/>
    </source>
</evidence>
<reference evidence="9 10" key="1">
    <citation type="submission" date="2016-10" db="EMBL/GenBank/DDBJ databases">
        <authorList>
            <person name="de Groot N.N."/>
        </authorList>
    </citation>
    <scope>NUCLEOTIDE SEQUENCE [LARGE SCALE GENOMIC DNA]</scope>
    <source>
        <strain evidence="9 10">DSM 15695</strain>
    </source>
</reference>
<dbReference type="STRING" id="89093.SAMN04488558_10462"/>
<keyword evidence="4 7" id="KW-0812">Transmembrane</keyword>
<accession>A0A1H9CM28</accession>
<sequence>MKIPAINFEELNFITILIRCLMAMILGGLIGFERGLNNQPAGMRTYILVSVTSAMVMMTNQFVAKFYPGVDPSRMGAQVVSGIGFLGAGMILITNRDKVKGLTTAAGLWSSACLGLAVGIGFYEVALVVAIILIITLVYLQKVKHRLKDRSPYEQFILQTQDIDSFNQAIAFINDSLITINKIRPCSTHKSDQAYLIELEFPLEVNVEKFISEFNQLKGSQLLFEDGPSK</sequence>
<evidence type="ECO:0000256" key="6">
    <source>
        <dbReference type="ARBA" id="ARBA00023136"/>
    </source>
</evidence>
<dbReference type="Pfam" id="PF02308">
    <property type="entry name" value="MgtC"/>
    <property type="match status" value="1"/>
</dbReference>
<evidence type="ECO:0000313" key="10">
    <source>
        <dbReference type="Proteomes" id="UP000198833"/>
    </source>
</evidence>
<evidence type="ECO:0000259" key="8">
    <source>
        <dbReference type="Pfam" id="PF02308"/>
    </source>
</evidence>
<dbReference type="InterPro" id="IPR003416">
    <property type="entry name" value="MgtC/SapB/SrpB/YhiD_fam"/>
</dbReference>
<keyword evidence="10" id="KW-1185">Reference proteome</keyword>
<evidence type="ECO:0000256" key="3">
    <source>
        <dbReference type="ARBA" id="ARBA00022475"/>
    </source>
</evidence>
<dbReference type="OrthoDB" id="9811198at2"/>
<evidence type="ECO:0000256" key="2">
    <source>
        <dbReference type="ARBA" id="ARBA00009298"/>
    </source>
</evidence>
<dbReference type="InterPro" id="IPR049177">
    <property type="entry name" value="MgtC_SapB_SrpB_YhiD_N"/>
</dbReference>
<protein>
    <submittedName>
        <fullName evidence="9">Putative Mg2+ transporter-C (MgtC) family protein</fullName>
    </submittedName>
</protein>
<dbReference type="PANTHER" id="PTHR33778:SF1">
    <property type="entry name" value="MAGNESIUM TRANSPORTER YHID-RELATED"/>
    <property type="match status" value="1"/>
</dbReference>
<evidence type="ECO:0000256" key="5">
    <source>
        <dbReference type="ARBA" id="ARBA00022989"/>
    </source>
</evidence>
<comment type="similarity">
    <text evidence="2">Belongs to the MgtC/SapB family.</text>
</comment>
<dbReference type="GO" id="GO:0005886">
    <property type="term" value="C:plasma membrane"/>
    <property type="evidence" value="ECO:0007669"/>
    <property type="project" value="UniProtKB-SubCell"/>
</dbReference>
<evidence type="ECO:0000313" key="9">
    <source>
        <dbReference type="EMBL" id="SEQ01668.1"/>
    </source>
</evidence>
<feature type="domain" description="MgtC/SapB/SrpB/YhiD N-terminal" evidence="8">
    <location>
        <begin position="21"/>
        <end position="144"/>
    </location>
</feature>
<evidence type="ECO:0000256" key="7">
    <source>
        <dbReference type="SAM" id="Phobius"/>
    </source>
</evidence>
<feature type="transmembrane region" description="Helical" evidence="7">
    <location>
        <begin position="44"/>
        <end position="63"/>
    </location>
</feature>
<dbReference type="AlphaFoldDB" id="A0A1H9CM28"/>
<keyword evidence="6 7" id="KW-0472">Membrane</keyword>
<keyword evidence="5 7" id="KW-1133">Transmembrane helix</keyword>
<dbReference type="RefSeq" id="WP_092571206.1">
    <property type="nucleotide sequence ID" value="NZ_CALUDV010000026.1"/>
</dbReference>
<dbReference type="Proteomes" id="UP000198833">
    <property type="component" value="Unassembled WGS sequence"/>
</dbReference>
<gene>
    <name evidence="9" type="ORF">SAMN04488558_10462</name>
</gene>
<dbReference type="EMBL" id="FOEN01000004">
    <property type="protein sequence ID" value="SEQ01668.1"/>
    <property type="molecule type" value="Genomic_DNA"/>
</dbReference>
<evidence type="ECO:0000256" key="4">
    <source>
        <dbReference type="ARBA" id="ARBA00022692"/>
    </source>
</evidence>
<proteinExistence type="inferred from homology"/>
<dbReference type="PANTHER" id="PTHR33778">
    <property type="entry name" value="PROTEIN MGTC"/>
    <property type="match status" value="1"/>
</dbReference>